<dbReference type="Proteomes" id="UP000067626">
    <property type="component" value="Chromosome"/>
</dbReference>
<dbReference type="PANTHER" id="PTHR42658">
    <property type="entry name" value="HYDROLASE TATD"/>
    <property type="match status" value="1"/>
</dbReference>
<reference evidence="2 3" key="1">
    <citation type="submission" date="2015-07" db="EMBL/GenBank/DDBJ databases">
        <title>Genome analysis of myxobacterium Chondromyces crocatus Cm c5 reveals a high potential for natural compound synthesis and the genetic basis for the loss of fruiting body formation.</title>
        <authorList>
            <person name="Zaburannyi N."/>
            <person name="Bunk B."/>
            <person name="Maier J."/>
            <person name="Overmann J."/>
            <person name="Mueller R."/>
        </authorList>
    </citation>
    <scope>NUCLEOTIDE SEQUENCE [LARGE SCALE GENOMIC DNA]</scope>
    <source>
        <strain evidence="2 3">Cm c5</strain>
    </source>
</reference>
<dbReference type="PATRIC" id="fig|52.7.peg.2056"/>
<gene>
    <name evidence="2" type="ORF">CMC5_019090</name>
</gene>
<name>A0A0K1EAR5_CHOCO</name>
<comment type="similarity">
    <text evidence="1">Belongs to the metallo-dependent hydrolases superfamily.</text>
</comment>
<dbReference type="EMBL" id="CP012159">
    <property type="protein sequence ID" value="AKT37767.1"/>
    <property type="molecule type" value="Genomic_DNA"/>
</dbReference>
<evidence type="ECO:0000313" key="3">
    <source>
        <dbReference type="Proteomes" id="UP000067626"/>
    </source>
</evidence>
<sequence length="292" mass="32352">MRIFEPHVHMSFRTTDDYQAMEAAGVSVVLEPSSWLGQPRMHVGSFEDHFASLLGWERYRASQFGISHLCALALNPREANNGRVAQGVVELLPRYLPKEGVVAVGMVGFEDLSTDEEHYFVRQIELARVNELPLLVHTPLRDKKRATERSLAILREHRFPEEWVLIEDASEETLPLVLATRCWAGCLLGASTGMGEERVASAIRRHGPNRILVSSAADWSASDPLQVPKLADRMRAQGLAEDVVQMLLWGNPIAFFAQSGKLDPVEHGEAALLGQRGGHAGTLVRAPSPQIR</sequence>
<organism evidence="2 3">
    <name type="scientific">Chondromyces crocatus</name>
    <dbReference type="NCBI Taxonomy" id="52"/>
    <lineage>
        <taxon>Bacteria</taxon>
        <taxon>Pseudomonadati</taxon>
        <taxon>Myxococcota</taxon>
        <taxon>Polyangia</taxon>
        <taxon>Polyangiales</taxon>
        <taxon>Polyangiaceae</taxon>
        <taxon>Chondromyces</taxon>
    </lineage>
</organism>
<dbReference type="Gene3D" id="3.20.20.140">
    <property type="entry name" value="Metal-dependent hydrolases"/>
    <property type="match status" value="1"/>
</dbReference>
<protein>
    <submittedName>
        <fullName evidence="2">Metal-dependent hydrolase</fullName>
    </submittedName>
</protein>
<dbReference type="PIRSF" id="PIRSF005295">
    <property type="entry name" value="UCP005295_TatD"/>
    <property type="match status" value="1"/>
</dbReference>
<evidence type="ECO:0000256" key="1">
    <source>
        <dbReference type="PIRNR" id="PIRNR005295"/>
    </source>
</evidence>
<proteinExistence type="inferred from homology"/>
<dbReference type="PANTHER" id="PTHR42658:SF1">
    <property type="entry name" value="HYDROLASE TATD"/>
    <property type="match status" value="1"/>
</dbReference>
<dbReference type="GO" id="GO:0016788">
    <property type="term" value="F:hydrolase activity, acting on ester bonds"/>
    <property type="evidence" value="ECO:0007669"/>
    <property type="project" value="UniProtKB-UniRule"/>
</dbReference>
<dbReference type="KEGG" id="ccro:CMC5_019090"/>
<keyword evidence="1" id="KW-0479">Metal-binding</keyword>
<keyword evidence="1 2" id="KW-0378">Hydrolase</keyword>
<dbReference type="STRING" id="52.CMC5_019090"/>
<evidence type="ECO:0000313" key="2">
    <source>
        <dbReference type="EMBL" id="AKT37767.1"/>
    </source>
</evidence>
<dbReference type="OrthoDB" id="9783157at2"/>
<dbReference type="SUPFAM" id="SSF51556">
    <property type="entry name" value="Metallo-dependent hydrolases"/>
    <property type="match status" value="1"/>
</dbReference>
<keyword evidence="3" id="KW-1185">Reference proteome</keyword>
<dbReference type="InterPro" id="IPR012022">
    <property type="entry name" value="UCP005295"/>
</dbReference>
<accession>A0A0K1EAR5</accession>
<dbReference type="InterPro" id="IPR032466">
    <property type="entry name" value="Metal_Hydrolase"/>
</dbReference>
<dbReference type="InterPro" id="IPR001130">
    <property type="entry name" value="TatD-like"/>
</dbReference>
<dbReference type="Pfam" id="PF01026">
    <property type="entry name" value="TatD_DNase"/>
    <property type="match status" value="1"/>
</dbReference>
<dbReference type="GO" id="GO:0046872">
    <property type="term" value="F:metal ion binding"/>
    <property type="evidence" value="ECO:0007669"/>
    <property type="project" value="UniProtKB-KW"/>
</dbReference>
<dbReference type="AlphaFoldDB" id="A0A0K1EAR5"/>